<evidence type="ECO:0008006" key="3">
    <source>
        <dbReference type="Google" id="ProtNLM"/>
    </source>
</evidence>
<organism evidence="1 2">
    <name type="scientific">Devosia insulae DS-56</name>
    <dbReference type="NCBI Taxonomy" id="1116389"/>
    <lineage>
        <taxon>Bacteria</taxon>
        <taxon>Pseudomonadati</taxon>
        <taxon>Pseudomonadota</taxon>
        <taxon>Alphaproteobacteria</taxon>
        <taxon>Hyphomicrobiales</taxon>
        <taxon>Devosiaceae</taxon>
        <taxon>Devosia</taxon>
    </lineage>
</organism>
<protein>
    <recommendedName>
        <fullName evidence="3">SnoaL-like domain-containing protein</fullName>
    </recommendedName>
</protein>
<reference evidence="1 2" key="1">
    <citation type="journal article" date="2015" name="Genome Announc.">
        <title>Genome Assemblies of Three Soil-Associated Devosia species: D. insulae, D. limi, and D. soli.</title>
        <authorList>
            <person name="Hassan Y.I."/>
            <person name="Lepp D."/>
            <person name="Zhou T."/>
        </authorList>
    </citation>
    <scope>NUCLEOTIDE SEQUENCE [LARGE SCALE GENOMIC DNA]</scope>
    <source>
        <strain evidence="1 2">DS-56</strain>
    </source>
</reference>
<dbReference type="Proteomes" id="UP000095463">
    <property type="component" value="Unassembled WGS sequence"/>
</dbReference>
<dbReference type="EMBL" id="LAJE02000398">
    <property type="protein sequence ID" value="OEO28139.1"/>
    <property type="molecule type" value="Genomic_DNA"/>
</dbReference>
<name>A0A1E5XHR7_9HYPH</name>
<accession>A0A1E5XHR7</accession>
<dbReference type="AlphaFoldDB" id="A0A1E5XHR7"/>
<keyword evidence="2" id="KW-1185">Reference proteome</keyword>
<evidence type="ECO:0000313" key="1">
    <source>
        <dbReference type="EMBL" id="OEO28139.1"/>
    </source>
</evidence>
<comment type="caution">
    <text evidence="1">The sequence shown here is derived from an EMBL/GenBank/DDBJ whole genome shotgun (WGS) entry which is preliminary data.</text>
</comment>
<dbReference type="OrthoDB" id="667202at2"/>
<dbReference type="RefSeq" id="WP_069912548.1">
    <property type="nucleotide sequence ID" value="NZ_LAJE02000398.1"/>
</dbReference>
<sequence length="149" mass="16260">MLKQSTDIKSFFEAYAKRSNDALQDPPVEDVDGTVGSFAPYLVESSPQGVMGGANDAAFKKLIGQGFAKYREVGGTAMRVTGVKVTELDDANAMATVDWEFDYKRKTDGKAGTVGFTNRYFLNLAGDTPKIFAYITPDEQQAMQEHGLI</sequence>
<evidence type="ECO:0000313" key="2">
    <source>
        <dbReference type="Proteomes" id="UP000095463"/>
    </source>
</evidence>
<proteinExistence type="predicted"/>
<gene>
    <name evidence="1" type="ORF">VW23_006280</name>
</gene>